<keyword evidence="1" id="KW-0812">Transmembrane</keyword>
<dbReference type="EMBL" id="JASCXW010000001">
    <property type="protein sequence ID" value="MDI6452047.1"/>
    <property type="molecule type" value="Genomic_DNA"/>
</dbReference>
<evidence type="ECO:0000256" key="1">
    <source>
        <dbReference type="SAM" id="Phobius"/>
    </source>
</evidence>
<dbReference type="AlphaFoldDB" id="A0AAW6U2C1"/>
<feature type="transmembrane region" description="Helical" evidence="1">
    <location>
        <begin position="6"/>
        <end position="26"/>
    </location>
</feature>
<feature type="domain" description="Band 7" evidence="2">
    <location>
        <begin position="25"/>
        <end position="116"/>
    </location>
</feature>
<dbReference type="Pfam" id="PF01145">
    <property type="entry name" value="Band_7"/>
    <property type="match status" value="1"/>
</dbReference>
<organism evidence="3 4">
    <name type="scientific">Peloplasma aerotolerans</name>
    <dbReference type="NCBI Taxonomy" id="3044389"/>
    <lineage>
        <taxon>Bacteria</taxon>
        <taxon>Bacillati</taxon>
        <taxon>Mycoplasmatota</taxon>
        <taxon>Mollicutes</taxon>
        <taxon>Acholeplasmatales</taxon>
        <taxon>Acholeplasmataceae</taxon>
        <taxon>Peloplasma</taxon>
    </lineage>
</organism>
<gene>
    <name evidence="3" type="ORF">QJ521_00595</name>
</gene>
<evidence type="ECO:0000313" key="3">
    <source>
        <dbReference type="EMBL" id="MDI6452047.1"/>
    </source>
</evidence>
<dbReference type="Proteomes" id="UP001431532">
    <property type="component" value="Unassembled WGS sequence"/>
</dbReference>
<sequence length="149" mass="17360">MKEVIIAVIVLLFLVVLVIVPNIKILSKNHAMVIERFGVFLKVIEEPGVYILIPLFDRAIQVVCLDQMERKFTFSMPSENDTITYMVDYYYQVTDVKLFVYSALDALSVFEKKIKYYLTNFIPIDDKIFHELKEHAENFGIELKSIVSK</sequence>
<evidence type="ECO:0000313" key="4">
    <source>
        <dbReference type="Proteomes" id="UP001431532"/>
    </source>
</evidence>
<name>A0AAW6U2C1_9MOLU</name>
<keyword evidence="1" id="KW-0472">Membrane</keyword>
<keyword evidence="1" id="KW-1133">Transmembrane helix</keyword>
<reference evidence="3" key="1">
    <citation type="submission" date="2023-05" db="EMBL/GenBank/DDBJ databases">
        <title>Mariniplasma microaerophilum sp. nov., a novel anaerobic mollicute isolated from terrestrial mud volcano, Taman Peninsula, Russia.</title>
        <authorList>
            <person name="Khomyakova M.A."/>
            <person name="Merkel A.Y."/>
            <person name="Slobodkin A.I."/>
        </authorList>
    </citation>
    <scope>NUCLEOTIDE SEQUENCE</scope>
    <source>
        <strain evidence="3">M4Ah</strain>
    </source>
</reference>
<keyword evidence="4" id="KW-1185">Reference proteome</keyword>
<proteinExistence type="predicted"/>
<dbReference type="RefSeq" id="WP_282838439.1">
    <property type="nucleotide sequence ID" value="NZ_JASCXW010000001.1"/>
</dbReference>
<dbReference type="InterPro" id="IPR001107">
    <property type="entry name" value="Band_7"/>
</dbReference>
<protein>
    <recommendedName>
        <fullName evidence="2">Band 7 domain-containing protein</fullName>
    </recommendedName>
</protein>
<comment type="caution">
    <text evidence="3">The sequence shown here is derived from an EMBL/GenBank/DDBJ whole genome shotgun (WGS) entry which is preliminary data.</text>
</comment>
<accession>A0AAW6U2C1</accession>
<evidence type="ECO:0000259" key="2">
    <source>
        <dbReference type="Pfam" id="PF01145"/>
    </source>
</evidence>